<organism evidence="1">
    <name type="scientific">Metalysinibacillus saudimassiliensis</name>
    <dbReference type="NCBI Taxonomy" id="1461583"/>
    <lineage>
        <taxon>Bacteria</taxon>
        <taxon>Bacillati</taxon>
        <taxon>Bacillota</taxon>
        <taxon>Bacilli</taxon>
        <taxon>Bacillales</taxon>
        <taxon>Caryophanaceae</taxon>
        <taxon>Metalysinibacillus</taxon>
    </lineage>
</organism>
<gene>
    <name evidence="1" type="ORF">BN1050_02210</name>
</gene>
<sequence length="126" mass="13907">MTLPVILMILGLIAIVSSFFLKDGAKQTEKQLDDLSISVFQETNNLKKRLKIVEEELLLEPQFHVKKPSVAKTTKAPTPPAKPIHDILKSQVIALNKQGLSIAEISTRSTLTEEQVRYVLATGGSQ</sequence>
<dbReference type="HOGENOM" id="CLU_142821_1_0_9"/>
<dbReference type="AlphaFoldDB" id="A0A078MF64"/>
<name>A0A078MF64_9BACL</name>
<dbReference type="PATRIC" id="fig|1461583.4.peg.2128"/>
<accession>A0A078MF64</accession>
<evidence type="ECO:0000313" key="1">
    <source>
        <dbReference type="EMBL" id="CEA04920.1"/>
    </source>
</evidence>
<dbReference type="EMBL" id="LN483076">
    <property type="protein sequence ID" value="CEA04920.1"/>
    <property type="molecule type" value="Genomic_DNA"/>
</dbReference>
<reference evidence="1" key="1">
    <citation type="submission" date="2014-07" db="EMBL/GenBank/DDBJ databases">
        <authorList>
            <person name="Urmite Genomes Urmite Genomes"/>
        </authorList>
    </citation>
    <scope>NUCLEOTIDE SEQUENCE</scope>
    <source>
        <strain evidence="1">13S34_air</strain>
    </source>
</reference>
<proteinExistence type="predicted"/>
<protein>
    <submittedName>
        <fullName evidence="1">Uncharacterized protein</fullName>
    </submittedName>
</protein>